<dbReference type="InterPro" id="IPR013759">
    <property type="entry name" value="Topo_IIA_B_C"/>
</dbReference>
<dbReference type="GO" id="GO:0000712">
    <property type="term" value="P:resolution of meiotic recombination intermediates"/>
    <property type="evidence" value="ECO:0007669"/>
    <property type="project" value="TreeGrafter"/>
</dbReference>
<dbReference type="Pfam" id="PF02518">
    <property type="entry name" value="HATPase_c"/>
    <property type="match status" value="1"/>
</dbReference>
<dbReference type="GO" id="GO:0046872">
    <property type="term" value="F:metal ion binding"/>
    <property type="evidence" value="ECO:0007669"/>
    <property type="project" value="UniProtKB-KW"/>
</dbReference>
<evidence type="ECO:0000256" key="7">
    <source>
        <dbReference type="ARBA" id="ARBA00022741"/>
    </source>
</evidence>
<dbReference type="PRINTS" id="PR01158">
    <property type="entry name" value="TOPISMRASEII"/>
</dbReference>
<keyword evidence="6" id="KW-0479">Metal-binding</keyword>
<evidence type="ECO:0000256" key="3">
    <source>
        <dbReference type="ARBA" id="ARBA00001946"/>
    </source>
</evidence>
<dbReference type="EC" id="5.6.2.2" evidence="14"/>
<evidence type="ECO:0000256" key="12">
    <source>
        <dbReference type="ARBA" id="ARBA00023235"/>
    </source>
</evidence>
<keyword evidence="10 13" id="KW-0799">Topoisomerase</keyword>
<dbReference type="InterPro" id="IPR013506">
    <property type="entry name" value="Topo_IIA_bsu_dom2"/>
</dbReference>
<dbReference type="Proteomes" id="UP001224775">
    <property type="component" value="Unassembled WGS sequence"/>
</dbReference>
<comment type="function">
    <text evidence="14">Control of topological states of DNA by transient breakage and subsequent rejoining of DNA strands. Topoisomerase II makes double-strand breaks.</text>
</comment>
<protein>
    <recommendedName>
        <fullName evidence="14">DNA topoisomerase 2</fullName>
        <ecNumber evidence="14">5.6.2.2</ecNumber>
    </recommendedName>
</protein>
<evidence type="ECO:0000256" key="5">
    <source>
        <dbReference type="ARBA" id="ARBA00011080"/>
    </source>
</evidence>
<evidence type="ECO:0000256" key="8">
    <source>
        <dbReference type="ARBA" id="ARBA00022840"/>
    </source>
</evidence>
<reference evidence="18" key="1">
    <citation type="submission" date="2023-06" db="EMBL/GenBank/DDBJ databases">
        <title>Survivors Of The Sea: Transcriptome response of Skeletonema marinoi to long-term dormancy.</title>
        <authorList>
            <person name="Pinder M.I.M."/>
            <person name="Kourtchenko O."/>
            <person name="Robertson E.K."/>
            <person name="Larsson T."/>
            <person name="Maumus F."/>
            <person name="Osuna-Cruz C.M."/>
            <person name="Vancaester E."/>
            <person name="Stenow R."/>
            <person name="Vandepoele K."/>
            <person name="Ploug H."/>
            <person name="Bruchert V."/>
            <person name="Godhe A."/>
            <person name="Topel M."/>
        </authorList>
    </citation>
    <scope>NUCLEOTIDE SEQUENCE</scope>
    <source>
        <strain evidence="18">R05AC</strain>
    </source>
</reference>
<dbReference type="Gene3D" id="3.30.565.10">
    <property type="entry name" value="Histidine kinase-like ATPase, C-terminal domain"/>
    <property type="match status" value="1"/>
</dbReference>
<keyword evidence="8 14" id="KW-0067">ATP-binding</keyword>
<evidence type="ECO:0000259" key="17">
    <source>
        <dbReference type="PROSITE" id="PS52040"/>
    </source>
</evidence>
<dbReference type="SUPFAM" id="SSF56719">
    <property type="entry name" value="Type II DNA topoisomerase"/>
    <property type="match status" value="1"/>
</dbReference>
<name>A0AAD9DE72_9STRA</name>
<comment type="subunit">
    <text evidence="14">Homodimer.</text>
</comment>
<evidence type="ECO:0000256" key="2">
    <source>
        <dbReference type="ARBA" id="ARBA00001913"/>
    </source>
</evidence>
<evidence type="ECO:0000313" key="19">
    <source>
        <dbReference type="Proteomes" id="UP001224775"/>
    </source>
</evidence>
<comment type="cofactor">
    <cofactor evidence="2">
        <name>Ca(2+)</name>
        <dbReference type="ChEBI" id="CHEBI:29108"/>
    </cofactor>
</comment>
<keyword evidence="7 14" id="KW-0547">Nucleotide-binding</keyword>
<sequence>MTISRYAVLRQLRATRRRYRQSSAGPNSVACPDRSIGYTSSPGLANSVAWMTERSTSSRFIDINKSFRRTLSSQSTSTESKSLEETYSRKTPLEHILLRPSMYIGPTERLPAVPCWVLQQDATLLDAGSNNSSKSSTDNSPSPWLMQREELSSVPALLKVFDEILVNASDNRLRHPGSCNRIDVTIHRGDDSSDPFISIMNNGKSIPIQIHRKEKMYIPELLFGHLLTGSNFNDDQKRLTGGRHGYGAKLTNVFSKQFVVEIGDGHSSRGKCKTYKQVWEDNMHVCHEAEVQILNKSSGKDFDEYTKISFVPDLARLTGDPSVKIIPDEEYKLMRRRVIDIAGCSGGKMLVTLNGEDVSCSDFQEYVDLYRKPQLNPMYYHKMNARWEVAVGLSETKSFESISFVNGMNTSRGGTHVDELARQISHHIANHINTKMAKQLDHFQNQIPLNVTPRMVRRHLFLCVNSLIENPSFDSQMKECLTSNPITFGSDYTIPQSLLKKIVRPAIITDESDEDSDGSDSEQDTNTKQGGPGIVEEVLRAAIGNQQVNMARLLREVGGGKQTKRQVLSIPKLEDANLAGTAKGAGCTLILTEGDSAKALAVAGLEVISRDKYGVFPLRGKFLNVRSVSVDKLAKNAELKAICTILGLQFDKTYHTLEDREQLRYGHVMLMTDQDADGSHIKGLIMNLFRHFWPELLKPPKGSKGKRGSDTDRPFMSMFVTPLLKATKKGKGKNKASISFFSMSEYNAWRESLEDDEIRNWSVKYYKGLGTSTPAEAKVYFLDFIKHHRPLRWQSEKKDGEQEKADERKDWILTKYDEKSSLTINEDDGNSVTYGDFVDCELIHFSNANNIRSLPSVIDGLKPSQRKVLYACFKRNLKDEIKVAQLSGYCAEHTAYHHGEASLHATIVGMAQDFVGSNNMNLLMPKGQFGTRLIGGADAASPRYIFTHLSPVARLLFPDVDDALLDYKEEEGQLIEPDFFVPVIPLLLVNGCQGIGTGWSTYIPQHDPLDVLKYIRAKLEGKKRLPSIRPWVKGFDGNINIDEERASYITEGTLTITSKSSLSITELPVGVWTSDYKEYLVKMLKKGEIKSFTENHTTSAVSFDVKVNMAKLTRLMKGDIHKTFKLRNSLSTRNMHAFTPDMDIIRYKSPRDIADAFFPIRLGLYADRKSVLESNMEYSTTLMRNKARFIQAVSTNDIDLLNGKKSKDATIALLEEMEFVKQSDLEVIKSNNTVAKRRAFNTVVVSEELEQDPHALDPSKEYDYLLSMPLSSLTAEKIEALNNEAAKMDAKMEELKNTSVEELWKSDLDKLESHLNK</sequence>
<dbReference type="CDD" id="cd03481">
    <property type="entry name" value="TopoIIA_Trans_ScTopoIIA"/>
    <property type="match status" value="1"/>
</dbReference>
<dbReference type="SUPFAM" id="SSF55874">
    <property type="entry name" value="ATPase domain of HSP90 chaperone/DNA topoisomerase II/histidine kinase"/>
    <property type="match status" value="1"/>
</dbReference>
<keyword evidence="11 13" id="KW-0238">DNA-binding</keyword>
<dbReference type="InterPro" id="IPR013758">
    <property type="entry name" value="Topo_IIA_A/C_ab"/>
</dbReference>
<dbReference type="Pfam" id="PF16898">
    <property type="entry name" value="TOPRIM_C"/>
    <property type="match status" value="1"/>
</dbReference>
<dbReference type="InterPro" id="IPR002205">
    <property type="entry name" value="Topo_IIA_dom_A"/>
</dbReference>
<dbReference type="GO" id="GO:0005524">
    <property type="term" value="F:ATP binding"/>
    <property type="evidence" value="ECO:0007669"/>
    <property type="project" value="UniProtKB-UniRule"/>
</dbReference>
<comment type="cofactor">
    <cofactor evidence="3">
        <name>Mg(2+)</name>
        <dbReference type="ChEBI" id="CHEBI:18420"/>
    </cofactor>
</comment>
<dbReference type="InterPro" id="IPR001241">
    <property type="entry name" value="Topo_IIA"/>
</dbReference>
<dbReference type="InterPro" id="IPR013760">
    <property type="entry name" value="Topo_IIA-like_dom_sf"/>
</dbReference>
<dbReference type="Pfam" id="PF01751">
    <property type="entry name" value="Toprim"/>
    <property type="match status" value="1"/>
</dbReference>
<keyword evidence="12 13" id="KW-0413">Isomerase</keyword>
<comment type="subcellular location">
    <subcellularLocation>
        <location evidence="4">Plastid</location>
        <location evidence="4">Chloroplast</location>
    </subcellularLocation>
</comment>
<comment type="similarity">
    <text evidence="5 14">Belongs to the type II topoisomerase family.</text>
</comment>
<dbReference type="InterPro" id="IPR013757">
    <property type="entry name" value="Topo_IIA_A_a_sf"/>
</dbReference>
<comment type="caution">
    <text evidence="18">The sequence shown here is derived from an EMBL/GenBank/DDBJ whole genome shotgun (WGS) entry which is preliminary data.</text>
</comment>
<dbReference type="FunFam" id="3.30.1490.30:FF:000001">
    <property type="entry name" value="DNA topoisomerase 2"/>
    <property type="match status" value="1"/>
</dbReference>
<dbReference type="GO" id="GO:0000819">
    <property type="term" value="P:sister chromatid segregation"/>
    <property type="evidence" value="ECO:0007669"/>
    <property type="project" value="TreeGrafter"/>
</dbReference>
<dbReference type="Gene3D" id="3.30.230.10">
    <property type="match status" value="1"/>
</dbReference>
<dbReference type="SMART" id="SM00433">
    <property type="entry name" value="TOP2c"/>
    <property type="match status" value="1"/>
</dbReference>
<evidence type="ECO:0000256" key="11">
    <source>
        <dbReference type="ARBA" id="ARBA00023125"/>
    </source>
</evidence>
<dbReference type="PROSITE" id="PS00177">
    <property type="entry name" value="TOPOISOMERASE_II"/>
    <property type="match status" value="1"/>
</dbReference>
<dbReference type="Gene3D" id="1.10.268.10">
    <property type="entry name" value="Topoisomerase, domain 3"/>
    <property type="match status" value="1"/>
</dbReference>
<dbReference type="FunFam" id="3.90.199.10:FF:000002">
    <property type="entry name" value="DNA topoisomerase 2"/>
    <property type="match status" value="1"/>
</dbReference>
<dbReference type="GO" id="GO:0003918">
    <property type="term" value="F:DNA topoisomerase type II (double strand cut, ATP-hydrolyzing) activity"/>
    <property type="evidence" value="ECO:0007669"/>
    <property type="project" value="UniProtKB-UniRule"/>
</dbReference>
<organism evidence="18 19">
    <name type="scientific">Skeletonema marinoi</name>
    <dbReference type="NCBI Taxonomy" id="267567"/>
    <lineage>
        <taxon>Eukaryota</taxon>
        <taxon>Sar</taxon>
        <taxon>Stramenopiles</taxon>
        <taxon>Ochrophyta</taxon>
        <taxon>Bacillariophyta</taxon>
        <taxon>Coscinodiscophyceae</taxon>
        <taxon>Thalassiosirophycidae</taxon>
        <taxon>Thalassiosirales</taxon>
        <taxon>Skeletonemataceae</taxon>
        <taxon>Skeletonema</taxon>
        <taxon>Skeletonema marinoi-dohrnii complex</taxon>
    </lineage>
</organism>
<dbReference type="InterPro" id="IPR036890">
    <property type="entry name" value="HATPase_C_sf"/>
</dbReference>
<dbReference type="PANTHER" id="PTHR10169">
    <property type="entry name" value="DNA TOPOISOMERASE/GYRASE"/>
    <property type="match status" value="1"/>
</dbReference>
<gene>
    <name evidence="18" type="ORF">QTG54_007035</name>
</gene>
<evidence type="ECO:0000256" key="9">
    <source>
        <dbReference type="ARBA" id="ARBA00022842"/>
    </source>
</evidence>
<dbReference type="EMBL" id="JATAAI010000011">
    <property type="protein sequence ID" value="KAK1742470.1"/>
    <property type="molecule type" value="Genomic_DNA"/>
</dbReference>
<dbReference type="FunFam" id="3.40.50.670:FF:000001">
    <property type="entry name" value="DNA topoisomerase 2"/>
    <property type="match status" value="1"/>
</dbReference>
<evidence type="ECO:0000256" key="13">
    <source>
        <dbReference type="PROSITE-ProRule" id="PRU01384"/>
    </source>
</evidence>
<evidence type="ECO:0000256" key="15">
    <source>
        <dbReference type="SAM" id="MobiDB-lite"/>
    </source>
</evidence>
<dbReference type="Pfam" id="PF00521">
    <property type="entry name" value="DNA_topoisoIV"/>
    <property type="match status" value="1"/>
</dbReference>
<dbReference type="Gene3D" id="3.30.1490.30">
    <property type="match status" value="1"/>
</dbReference>
<comment type="catalytic activity">
    <reaction evidence="1 13 14">
        <text>ATP-dependent breakage, passage and rejoining of double-stranded DNA.</text>
        <dbReference type="EC" id="5.6.2.2"/>
    </reaction>
</comment>
<dbReference type="SUPFAM" id="SSF54211">
    <property type="entry name" value="Ribosomal protein S5 domain 2-like"/>
    <property type="match status" value="1"/>
</dbReference>
<evidence type="ECO:0000256" key="10">
    <source>
        <dbReference type="ARBA" id="ARBA00023029"/>
    </source>
</evidence>
<dbReference type="PRINTS" id="PR00418">
    <property type="entry name" value="TPI2FAMILY"/>
</dbReference>
<dbReference type="InterPro" id="IPR003594">
    <property type="entry name" value="HATPase_dom"/>
</dbReference>
<dbReference type="PROSITE" id="PS50880">
    <property type="entry name" value="TOPRIM"/>
    <property type="match status" value="1"/>
</dbReference>
<dbReference type="SMART" id="SM00434">
    <property type="entry name" value="TOP4c"/>
    <property type="match status" value="1"/>
</dbReference>
<feature type="region of interest" description="Disordered" evidence="15">
    <location>
        <begin position="509"/>
        <end position="531"/>
    </location>
</feature>
<dbReference type="Gene3D" id="3.90.199.10">
    <property type="entry name" value="Topoisomerase II, domain 5"/>
    <property type="match status" value="1"/>
</dbReference>
<dbReference type="GO" id="GO:0005634">
    <property type="term" value="C:nucleus"/>
    <property type="evidence" value="ECO:0007669"/>
    <property type="project" value="TreeGrafter"/>
</dbReference>
<evidence type="ECO:0000256" key="4">
    <source>
        <dbReference type="ARBA" id="ARBA00004229"/>
    </source>
</evidence>
<dbReference type="InterPro" id="IPR031660">
    <property type="entry name" value="TOPRIM_C"/>
</dbReference>
<feature type="compositionally biased region" description="Acidic residues" evidence="15">
    <location>
        <begin position="510"/>
        <end position="523"/>
    </location>
</feature>
<dbReference type="InterPro" id="IPR006171">
    <property type="entry name" value="TOPRIM_dom"/>
</dbReference>
<keyword evidence="9" id="KW-0460">Magnesium</keyword>
<accession>A0AAD9DE72</accession>
<dbReference type="InterPro" id="IPR001154">
    <property type="entry name" value="TopoII_euk"/>
</dbReference>
<dbReference type="GO" id="GO:0006265">
    <property type="term" value="P:DNA topological change"/>
    <property type="evidence" value="ECO:0007669"/>
    <property type="project" value="UniProtKB-UniRule"/>
</dbReference>
<dbReference type="PROSITE" id="PS52040">
    <property type="entry name" value="TOPO_IIA"/>
    <property type="match status" value="1"/>
</dbReference>
<dbReference type="SMART" id="SM00387">
    <property type="entry name" value="HATPase_c"/>
    <property type="match status" value="1"/>
</dbReference>
<dbReference type="InterPro" id="IPR014721">
    <property type="entry name" value="Ribsml_uS5_D2-typ_fold_subgr"/>
</dbReference>
<dbReference type="PANTHER" id="PTHR10169:SF38">
    <property type="entry name" value="DNA TOPOISOMERASE 2"/>
    <property type="match status" value="1"/>
</dbReference>
<dbReference type="Gene3D" id="3.30.1360.40">
    <property type="match status" value="1"/>
</dbReference>
<dbReference type="GO" id="GO:0009507">
    <property type="term" value="C:chloroplast"/>
    <property type="evidence" value="ECO:0007669"/>
    <property type="project" value="UniProtKB-SubCell"/>
</dbReference>
<evidence type="ECO:0000256" key="1">
    <source>
        <dbReference type="ARBA" id="ARBA00000185"/>
    </source>
</evidence>
<dbReference type="InterPro" id="IPR018522">
    <property type="entry name" value="TopoIIA_CS"/>
</dbReference>
<feature type="domain" description="Toprim" evidence="16">
    <location>
        <begin position="587"/>
        <end position="712"/>
    </location>
</feature>
<evidence type="ECO:0000313" key="18">
    <source>
        <dbReference type="EMBL" id="KAK1742470.1"/>
    </source>
</evidence>
<evidence type="ECO:0000259" key="16">
    <source>
        <dbReference type="PROSITE" id="PS50880"/>
    </source>
</evidence>
<evidence type="ECO:0000256" key="6">
    <source>
        <dbReference type="ARBA" id="ARBA00022723"/>
    </source>
</evidence>
<dbReference type="Gene3D" id="3.40.50.670">
    <property type="match status" value="1"/>
</dbReference>
<feature type="active site" description="O-(5'-phospho-DNA)-tyrosine intermediate" evidence="13">
    <location>
        <position position="944"/>
    </location>
</feature>
<evidence type="ECO:0000256" key="14">
    <source>
        <dbReference type="RuleBase" id="RU362094"/>
    </source>
</evidence>
<dbReference type="InterPro" id="IPR020568">
    <property type="entry name" value="Ribosomal_Su5_D2-typ_SF"/>
</dbReference>
<keyword evidence="19" id="KW-1185">Reference proteome</keyword>
<dbReference type="Pfam" id="PF00204">
    <property type="entry name" value="DNA_gyraseB"/>
    <property type="match status" value="1"/>
</dbReference>
<feature type="domain" description="Topo IIA-type catalytic" evidence="17">
    <location>
        <begin position="854"/>
        <end position="1308"/>
    </location>
</feature>
<dbReference type="GO" id="GO:0003677">
    <property type="term" value="F:DNA binding"/>
    <property type="evidence" value="ECO:0007669"/>
    <property type="project" value="UniProtKB-UniRule"/>
</dbReference>
<proteinExistence type="inferred from homology"/>
<dbReference type="InterPro" id="IPR050634">
    <property type="entry name" value="DNA_Topoisomerase_II"/>
</dbReference>